<dbReference type="PANTHER" id="PTHR35024:SF4">
    <property type="entry name" value="POLYMER-FORMING CYTOSKELETAL PROTEIN"/>
    <property type="match status" value="1"/>
</dbReference>
<comment type="caution">
    <text evidence="2">The sequence shown here is derived from an EMBL/GenBank/DDBJ whole genome shotgun (WGS) entry which is preliminary data.</text>
</comment>
<dbReference type="OrthoDB" id="5432602at2"/>
<evidence type="ECO:0000313" key="3">
    <source>
        <dbReference type="Proteomes" id="UP000290204"/>
    </source>
</evidence>
<dbReference type="EMBL" id="SDHW01000006">
    <property type="protein sequence ID" value="RXK58306.1"/>
    <property type="molecule type" value="Genomic_DNA"/>
</dbReference>
<keyword evidence="3" id="KW-1185">Reference proteome</keyword>
<dbReference type="InterPro" id="IPR007607">
    <property type="entry name" value="BacA/B"/>
</dbReference>
<dbReference type="Pfam" id="PF04519">
    <property type="entry name" value="Bactofilin"/>
    <property type="match status" value="1"/>
</dbReference>
<dbReference type="RefSeq" id="WP_129132106.1">
    <property type="nucleotide sequence ID" value="NZ_SDHW01000006.1"/>
</dbReference>
<organism evidence="2 3">
    <name type="scientific">Lacibacter luteus</name>
    <dbReference type="NCBI Taxonomy" id="2508719"/>
    <lineage>
        <taxon>Bacteria</taxon>
        <taxon>Pseudomonadati</taxon>
        <taxon>Bacteroidota</taxon>
        <taxon>Chitinophagia</taxon>
        <taxon>Chitinophagales</taxon>
        <taxon>Chitinophagaceae</taxon>
        <taxon>Lacibacter</taxon>
    </lineage>
</organism>
<sequence length="145" mass="14830">MFNSKSSSSEKEFTTGVATIVAQGTEIKGNINSKGDIRVDGVLVGNLTTSSKVLVGPSGKITGDVIAQQADVLGAITGTIKVTELLYLKGSCQINGNIYAGQLQVDATASFNGECHMGAEAVSKAPLASVVDIAKEQVNAAANDQ</sequence>
<evidence type="ECO:0000256" key="1">
    <source>
        <dbReference type="ARBA" id="ARBA00044755"/>
    </source>
</evidence>
<evidence type="ECO:0000313" key="2">
    <source>
        <dbReference type="EMBL" id="RXK58306.1"/>
    </source>
</evidence>
<accession>A0A4Q1CEL4</accession>
<comment type="similarity">
    <text evidence="1">Belongs to the bactofilin family.</text>
</comment>
<dbReference type="PANTHER" id="PTHR35024">
    <property type="entry name" value="HYPOTHETICAL CYTOSOLIC PROTEIN"/>
    <property type="match status" value="1"/>
</dbReference>
<reference evidence="2 3" key="1">
    <citation type="submission" date="2019-01" db="EMBL/GenBank/DDBJ databases">
        <title>Lacibacter sp. strain TTM-7.</title>
        <authorList>
            <person name="Chen W.-M."/>
        </authorList>
    </citation>
    <scope>NUCLEOTIDE SEQUENCE [LARGE SCALE GENOMIC DNA]</scope>
    <source>
        <strain evidence="2 3">TTM-7</strain>
    </source>
</reference>
<dbReference type="AlphaFoldDB" id="A0A4Q1CEL4"/>
<name>A0A4Q1CEL4_9BACT</name>
<protein>
    <submittedName>
        <fullName evidence="2">Polymer-forming cytoskeletal protein</fullName>
    </submittedName>
</protein>
<gene>
    <name evidence="2" type="ORF">ESA94_16805</name>
</gene>
<dbReference type="Proteomes" id="UP000290204">
    <property type="component" value="Unassembled WGS sequence"/>
</dbReference>
<proteinExistence type="inferred from homology"/>